<proteinExistence type="predicted"/>
<reference evidence="2 3" key="1">
    <citation type="submission" date="2018-09" db="EMBL/GenBank/DDBJ databases">
        <title>Genomic Encyclopedia of Archaeal and Bacterial Type Strains, Phase II (KMG-II): from individual species to whole genera.</title>
        <authorList>
            <person name="Goeker M."/>
        </authorList>
    </citation>
    <scope>NUCLEOTIDE SEQUENCE [LARGE SCALE GENOMIC DNA]</scope>
    <source>
        <strain evidence="2 3">DSM 27620</strain>
    </source>
</reference>
<sequence length="215" mass="25379">MIISIKFKTNFKIPYRLIILQHKHFLRLTDSILITNFVHQNLKKMKRILVYTLLFVFQLGFSQEVPKVLKTKFSKEALAQKLQDESGKETSIKDILHQHKGKVLVLDFWAGWCRDCLKAFPKAKELEANNPNIDFVFLSLERSKEGFDKSLEKHEMTDKENYWFASGWKNNFNNYVDLNWIPRYIVVDQKSDIAKYYAISPEDPEIQSTIDKLTK</sequence>
<evidence type="ECO:0000259" key="1">
    <source>
        <dbReference type="PROSITE" id="PS51352"/>
    </source>
</evidence>
<dbReference type="PROSITE" id="PS51352">
    <property type="entry name" value="THIOREDOXIN_2"/>
    <property type="match status" value="1"/>
</dbReference>
<comment type="caution">
    <text evidence="2">The sequence shown here is derived from an EMBL/GenBank/DDBJ whole genome shotgun (WGS) entry which is preliminary data.</text>
</comment>
<dbReference type="Pfam" id="PF13905">
    <property type="entry name" value="Thioredoxin_8"/>
    <property type="match status" value="1"/>
</dbReference>
<dbReference type="AlphaFoldDB" id="A0A420CII3"/>
<dbReference type="Proteomes" id="UP000285906">
    <property type="component" value="Unassembled WGS sequence"/>
</dbReference>
<protein>
    <submittedName>
        <fullName evidence="2">Thioredoxin-like protein</fullName>
    </submittedName>
</protein>
<feature type="domain" description="Thioredoxin" evidence="1">
    <location>
        <begin position="71"/>
        <end position="215"/>
    </location>
</feature>
<dbReference type="SUPFAM" id="SSF52833">
    <property type="entry name" value="Thioredoxin-like"/>
    <property type="match status" value="1"/>
</dbReference>
<dbReference type="PANTHER" id="PTHR42852">
    <property type="entry name" value="THIOL:DISULFIDE INTERCHANGE PROTEIN DSBE"/>
    <property type="match status" value="1"/>
</dbReference>
<accession>A0A420CII3</accession>
<dbReference type="PANTHER" id="PTHR42852:SF13">
    <property type="entry name" value="PROTEIN DIPZ"/>
    <property type="match status" value="1"/>
</dbReference>
<evidence type="ECO:0000313" key="2">
    <source>
        <dbReference type="EMBL" id="RKE78339.1"/>
    </source>
</evidence>
<dbReference type="InterPro" id="IPR050553">
    <property type="entry name" value="Thioredoxin_ResA/DsbE_sf"/>
</dbReference>
<dbReference type="InterPro" id="IPR013766">
    <property type="entry name" value="Thioredoxin_domain"/>
</dbReference>
<dbReference type="InterPro" id="IPR012336">
    <property type="entry name" value="Thioredoxin-like_fold"/>
</dbReference>
<name>A0A420CII3_9FLAO</name>
<organism evidence="2 3">
    <name type="scientific">Epilithonimonas arachidiradicis</name>
    <dbReference type="NCBI Taxonomy" id="1617282"/>
    <lineage>
        <taxon>Bacteria</taxon>
        <taxon>Pseudomonadati</taxon>
        <taxon>Bacteroidota</taxon>
        <taxon>Flavobacteriia</taxon>
        <taxon>Flavobacteriales</taxon>
        <taxon>Weeksellaceae</taxon>
        <taxon>Chryseobacterium group</taxon>
        <taxon>Epilithonimonas</taxon>
    </lineage>
</organism>
<evidence type="ECO:0000313" key="3">
    <source>
        <dbReference type="Proteomes" id="UP000285906"/>
    </source>
</evidence>
<dbReference type="EMBL" id="RAQH01000013">
    <property type="protein sequence ID" value="RKE78339.1"/>
    <property type="molecule type" value="Genomic_DNA"/>
</dbReference>
<dbReference type="InterPro" id="IPR036249">
    <property type="entry name" value="Thioredoxin-like_sf"/>
</dbReference>
<dbReference type="Gene3D" id="3.40.30.10">
    <property type="entry name" value="Glutaredoxin"/>
    <property type="match status" value="1"/>
</dbReference>
<gene>
    <name evidence="2" type="ORF">BXY58_3464</name>
</gene>